<organism evidence="1">
    <name type="scientific">Cyanothece sp. (strain PCC 7425 / ATCC 29141)</name>
    <dbReference type="NCBI Taxonomy" id="395961"/>
    <lineage>
        <taxon>Bacteria</taxon>
        <taxon>Bacillati</taxon>
        <taxon>Cyanobacteriota</taxon>
        <taxon>Cyanophyceae</taxon>
        <taxon>Gomontiellales</taxon>
        <taxon>Cyanothecaceae</taxon>
        <taxon>Cyanothece</taxon>
    </lineage>
</organism>
<sequence>MYIEKGMDAKDIAPMVGNSAQLVYKNYAGKKKDIVIPEL</sequence>
<protein>
    <submittedName>
        <fullName evidence="1">Phage integrase</fullName>
    </submittedName>
</protein>
<gene>
    <name evidence="1" type="ordered locus">Cyan7425_2821</name>
</gene>
<dbReference type="STRING" id="395961.Cyan7425_2821"/>
<name>B8HKH6_CYAP4</name>
<dbReference type="AlphaFoldDB" id="B8HKH6"/>
<dbReference type="HOGENOM" id="CLU_3308357_0_0_3"/>
<dbReference type="EMBL" id="CP001344">
    <property type="protein sequence ID" value="ACL45167.1"/>
    <property type="molecule type" value="Genomic_DNA"/>
</dbReference>
<dbReference type="KEGG" id="cyn:Cyan7425_2821"/>
<accession>B8HKH6</accession>
<evidence type="ECO:0000313" key="1">
    <source>
        <dbReference type="EMBL" id="ACL45167.1"/>
    </source>
</evidence>
<reference evidence="1" key="1">
    <citation type="submission" date="2009-01" db="EMBL/GenBank/DDBJ databases">
        <title>Complete sequence of chromosome Cyanothece sp. PCC 7425.</title>
        <authorList>
            <consortium name="US DOE Joint Genome Institute"/>
            <person name="Lucas S."/>
            <person name="Copeland A."/>
            <person name="Lapidus A."/>
            <person name="Glavina del Rio T."/>
            <person name="Dalin E."/>
            <person name="Tice H."/>
            <person name="Bruce D."/>
            <person name="Goodwin L."/>
            <person name="Pitluck S."/>
            <person name="Sims D."/>
            <person name="Meineke L."/>
            <person name="Brettin T."/>
            <person name="Detter J.C."/>
            <person name="Han C."/>
            <person name="Larimer F."/>
            <person name="Land M."/>
            <person name="Hauser L."/>
            <person name="Kyrpides N."/>
            <person name="Ovchinnikova G."/>
            <person name="Liberton M."/>
            <person name="Stoeckel J."/>
            <person name="Banerjee A."/>
            <person name="Singh A."/>
            <person name="Page L."/>
            <person name="Sato H."/>
            <person name="Zhao L."/>
            <person name="Sherman L."/>
            <person name="Pakrasi H."/>
            <person name="Richardson P."/>
        </authorList>
    </citation>
    <scope>NUCLEOTIDE SEQUENCE</scope>
    <source>
        <strain evidence="1">PCC 7425</strain>
    </source>
</reference>
<proteinExistence type="predicted"/>